<evidence type="ECO:0008006" key="3">
    <source>
        <dbReference type="Google" id="ProtNLM"/>
    </source>
</evidence>
<dbReference type="InterPro" id="IPR036291">
    <property type="entry name" value="NAD(P)-bd_dom_sf"/>
</dbReference>
<dbReference type="SUPFAM" id="SSF51735">
    <property type="entry name" value="NAD(P)-binding Rossmann-fold domains"/>
    <property type="match status" value="1"/>
</dbReference>
<proteinExistence type="predicted"/>
<name>A0A9P5LHH3_9HYPO</name>
<dbReference type="PRINTS" id="PR00081">
    <property type="entry name" value="GDHRDH"/>
</dbReference>
<dbReference type="PANTHER" id="PTHR45458:SF3">
    <property type="entry name" value="CHAIN DEHYDROGENASE (ATSC), PUTATIVE-RELATED"/>
    <property type="match status" value="1"/>
</dbReference>
<dbReference type="EMBL" id="JAANBB010000056">
    <property type="protein sequence ID" value="KAF7552728.1"/>
    <property type="molecule type" value="Genomic_DNA"/>
</dbReference>
<dbReference type="OrthoDB" id="7289984at2759"/>
<dbReference type="GO" id="GO:0016616">
    <property type="term" value="F:oxidoreductase activity, acting on the CH-OH group of donors, NAD or NADP as acceptor"/>
    <property type="evidence" value="ECO:0007669"/>
    <property type="project" value="TreeGrafter"/>
</dbReference>
<comment type="caution">
    <text evidence="1">The sequence shown here is derived from an EMBL/GenBank/DDBJ whole genome shotgun (WGS) entry which is preliminary data.</text>
</comment>
<evidence type="ECO:0000313" key="2">
    <source>
        <dbReference type="Proteomes" id="UP000722485"/>
    </source>
</evidence>
<reference evidence="1" key="1">
    <citation type="submission" date="2020-03" db="EMBL/GenBank/DDBJ databases">
        <title>Draft Genome Sequence of Cylindrodendrum hubeiense.</title>
        <authorList>
            <person name="Buettner E."/>
            <person name="Kellner H."/>
        </authorList>
    </citation>
    <scope>NUCLEOTIDE SEQUENCE</scope>
    <source>
        <strain evidence="1">IHI 201604</strain>
    </source>
</reference>
<accession>A0A9P5LHH3</accession>
<organism evidence="1 2">
    <name type="scientific">Cylindrodendrum hubeiense</name>
    <dbReference type="NCBI Taxonomy" id="595255"/>
    <lineage>
        <taxon>Eukaryota</taxon>
        <taxon>Fungi</taxon>
        <taxon>Dikarya</taxon>
        <taxon>Ascomycota</taxon>
        <taxon>Pezizomycotina</taxon>
        <taxon>Sordariomycetes</taxon>
        <taxon>Hypocreomycetidae</taxon>
        <taxon>Hypocreales</taxon>
        <taxon>Nectriaceae</taxon>
        <taxon>Cylindrodendrum</taxon>
    </lineage>
</organism>
<dbReference type="InterPro" id="IPR002347">
    <property type="entry name" value="SDR_fam"/>
</dbReference>
<dbReference type="AlphaFoldDB" id="A0A9P5LHH3"/>
<dbReference type="Pfam" id="PF00106">
    <property type="entry name" value="adh_short"/>
    <property type="match status" value="1"/>
</dbReference>
<keyword evidence="2" id="KW-1185">Reference proteome</keyword>
<dbReference type="InterPro" id="IPR052184">
    <property type="entry name" value="SDR_enzymes"/>
</dbReference>
<dbReference type="PANTHER" id="PTHR45458">
    <property type="entry name" value="SHORT-CHAIN DEHYDROGENASE/REDUCTASE SDR"/>
    <property type="match status" value="1"/>
</dbReference>
<dbReference type="Gene3D" id="3.40.50.720">
    <property type="entry name" value="NAD(P)-binding Rossmann-like Domain"/>
    <property type="match status" value="1"/>
</dbReference>
<gene>
    <name evidence="1" type="ORF">G7Z17_g4117</name>
</gene>
<evidence type="ECO:0000313" key="1">
    <source>
        <dbReference type="EMBL" id="KAF7552728.1"/>
    </source>
</evidence>
<dbReference type="CDD" id="cd05325">
    <property type="entry name" value="carb_red_sniffer_like_SDR_c"/>
    <property type="match status" value="1"/>
</dbReference>
<protein>
    <recommendedName>
        <fullName evidence="3">NAD(P)-binding protein</fullName>
    </recommendedName>
</protein>
<dbReference type="Proteomes" id="UP000722485">
    <property type="component" value="Unassembled WGS sequence"/>
</dbReference>
<sequence>MASYLVTGASRGLGFEFIRQLSEDPKNTVIGLVRDKASTIEKVNRELKQRANLHILQADITDYDALKASVEEVSKITGGGLDYLIANAAFVSNYSAWGTLTTLGEDPKRLGEDLLQSFNVNVVANIHLFNLYTPLILKGQVKKVISISTGMTEIEFISRFGITSSSPYSISKAGMNVAVAKYSAEYSKAGVLFLSISPGLVDTSTTAPTETEIEGAKQMIAQFSEYAPGWKGPTTPESSVKDVLSVIRSKSVEAGDGGSFVSHLGNQQWL</sequence>